<dbReference type="PIRSF" id="PIRSF016578">
    <property type="entry name" value="HsaA"/>
    <property type="match status" value="1"/>
</dbReference>
<dbReference type="Proteomes" id="UP000197208">
    <property type="component" value="Unassembled WGS sequence"/>
</dbReference>
<dbReference type="InterPro" id="IPR013786">
    <property type="entry name" value="AcylCoA_DH/ox_N"/>
</dbReference>
<evidence type="ECO:0000256" key="1">
    <source>
        <dbReference type="ARBA" id="ARBA00001974"/>
    </source>
</evidence>
<comment type="similarity">
    <text evidence="2 6">Belongs to the acyl-CoA dehydrogenase family.</text>
</comment>
<dbReference type="PROSITE" id="PS00072">
    <property type="entry name" value="ACYL_COA_DH_1"/>
    <property type="match status" value="1"/>
</dbReference>
<evidence type="ECO:0000313" key="10">
    <source>
        <dbReference type="EMBL" id="OWL97863.1"/>
    </source>
</evidence>
<evidence type="ECO:0000256" key="2">
    <source>
        <dbReference type="ARBA" id="ARBA00009347"/>
    </source>
</evidence>
<dbReference type="Pfam" id="PF02770">
    <property type="entry name" value="Acyl-CoA_dh_M"/>
    <property type="match status" value="1"/>
</dbReference>
<dbReference type="EMBL" id="NHMK01000009">
    <property type="protein sequence ID" value="OWL97863.1"/>
    <property type="molecule type" value="Genomic_DNA"/>
</dbReference>
<evidence type="ECO:0000259" key="7">
    <source>
        <dbReference type="Pfam" id="PF00441"/>
    </source>
</evidence>
<dbReference type="AlphaFoldDB" id="A0A246BQC3"/>
<comment type="caution">
    <text evidence="10">The sequence shown here is derived from an EMBL/GenBank/DDBJ whole genome shotgun (WGS) entry which is preliminary data.</text>
</comment>
<dbReference type="RefSeq" id="WP_088247668.1">
    <property type="nucleotide sequence ID" value="NZ_BNAM01000019.1"/>
</dbReference>
<feature type="domain" description="Acyl-CoA dehydrogenase/oxidase C-terminal" evidence="7">
    <location>
        <begin position="228"/>
        <end position="377"/>
    </location>
</feature>
<evidence type="ECO:0000256" key="3">
    <source>
        <dbReference type="ARBA" id="ARBA00022630"/>
    </source>
</evidence>
<evidence type="ECO:0000256" key="6">
    <source>
        <dbReference type="RuleBase" id="RU362125"/>
    </source>
</evidence>
<evidence type="ECO:0000256" key="4">
    <source>
        <dbReference type="ARBA" id="ARBA00022827"/>
    </source>
</evidence>
<evidence type="ECO:0000259" key="8">
    <source>
        <dbReference type="Pfam" id="PF02770"/>
    </source>
</evidence>
<name>A0A246BQC3_9DEIO</name>
<organism evidence="10 11">
    <name type="scientific">Deinococcus indicus</name>
    <dbReference type="NCBI Taxonomy" id="223556"/>
    <lineage>
        <taxon>Bacteria</taxon>
        <taxon>Thermotogati</taxon>
        <taxon>Deinococcota</taxon>
        <taxon>Deinococci</taxon>
        <taxon>Deinococcales</taxon>
        <taxon>Deinococcaceae</taxon>
        <taxon>Deinococcus</taxon>
    </lineage>
</organism>
<dbReference type="InterPro" id="IPR037069">
    <property type="entry name" value="AcylCoA_DH/ox_N_sf"/>
</dbReference>
<dbReference type="FunFam" id="2.40.110.10:FF:000009">
    <property type="entry name" value="Acyl-CoA dehydrogenase"/>
    <property type="match status" value="1"/>
</dbReference>
<dbReference type="PANTHER" id="PTHR43884:SF12">
    <property type="entry name" value="ISOVALERYL-COA DEHYDROGENASE, MITOCHONDRIAL-RELATED"/>
    <property type="match status" value="1"/>
</dbReference>
<gene>
    <name evidence="10" type="ORF">CBQ26_06380</name>
</gene>
<dbReference type="GO" id="GO:0050660">
    <property type="term" value="F:flavin adenine dinucleotide binding"/>
    <property type="evidence" value="ECO:0007669"/>
    <property type="project" value="InterPro"/>
</dbReference>
<proteinExistence type="inferred from homology"/>
<accession>A0A246BQC3</accession>
<keyword evidence="3 6" id="KW-0285">Flavoprotein</keyword>
<dbReference type="SMR" id="A0A246BQC3"/>
<reference evidence="10 11" key="1">
    <citation type="submission" date="2017-05" db="EMBL/GenBank/DDBJ databases">
        <title>De novo genome assembly of Deniococcus indicus strain DR1.</title>
        <authorList>
            <person name="Chauhan D."/>
            <person name="Yennamalli R.M."/>
            <person name="Priyadarshini R."/>
        </authorList>
    </citation>
    <scope>NUCLEOTIDE SEQUENCE [LARGE SCALE GENOMIC DNA]</scope>
    <source>
        <strain evidence="10 11">DR1</strain>
    </source>
</reference>
<dbReference type="InterPro" id="IPR046373">
    <property type="entry name" value="Acyl-CoA_Oxase/DH_mid-dom_sf"/>
</dbReference>
<protein>
    <submittedName>
        <fullName evidence="10">Acyl-CoA dehydrogenase</fullName>
    </submittedName>
</protein>
<keyword evidence="11" id="KW-1185">Reference proteome</keyword>
<dbReference type="Gene3D" id="2.40.110.10">
    <property type="entry name" value="Butyryl-CoA Dehydrogenase, subunit A, domain 2"/>
    <property type="match status" value="1"/>
</dbReference>
<dbReference type="Pfam" id="PF00441">
    <property type="entry name" value="Acyl-CoA_dh_1"/>
    <property type="match status" value="1"/>
</dbReference>
<feature type="domain" description="Acyl-CoA oxidase/dehydrogenase middle" evidence="8">
    <location>
        <begin position="121"/>
        <end position="216"/>
    </location>
</feature>
<dbReference type="PANTHER" id="PTHR43884">
    <property type="entry name" value="ACYL-COA DEHYDROGENASE"/>
    <property type="match status" value="1"/>
</dbReference>
<evidence type="ECO:0000259" key="9">
    <source>
        <dbReference type="Pfam" id="PF02771"/>
    </source>
</evidence>
<dbReference type="FunFam" id="1.20.140.10:FF:000011">
    <property type="entry name" value="Medium-chain specific acyl-CoA dehydrogenase, mitochondrial"/>
    <property type="match status" value="1"/>
</dbReference>
<keyword evidence="5 6" id="KW-0560">Oxidoreductase</keyword>
<evidence type="ECO:0000256" key="5">
    <source>
        <dbReference type="ARBA" id="ARBA00023002"/>
    </source>
</evidence>
<dbReference type="InterPro" id="IPR009100">
    <property type="entry name" value="AcylCoA_DH/oxidase_NM_dom_sf"/>
</dbReference>
<feature type="domain" description="Acyl-CoA dehydrogenase/oxidase N-terminal" evidence="9">
    <location>
        <begin position="6"/>
        <end position="115"/>
    </location>
</feature>
<keyword evidence="4 6" id="KW-0274">FAD</keyword>
<dbReference type="Pfam" id="PF02771">
    <property type="entry name" value="Acyl-CoA_dh_N"/>
    <property type="match status" value="1"/>
</dbReference>
<comment type="cofactor">
    <cofactor evidence="1 6">
        <name>FAD</name>
        <dbReference type="ChEBI" id="CHEBI:57692"/>
    </cofactor>
</comment>
<dbReference type="GO" id="GO:0003995">
    <property type="term" value="F:acyl-CoA dehydrogenase activity"/>
    <property type="evidence" value="ECO:0007669"/>
    <property type="project" value="InterPro"/>
</dbReference>
<dbReference type="InterPro" id="IPR036250">
    <property type="entry name" value="AcylCo_DH-like_C"/>
</dbReference>
<dbReference type="SUPFAM" id="SSF47203">
    <property type="entry name" value="Acyl-CoA dehydrogenase C-terminal domain-like"/>
    <property type="match status" value="1"/>
</dbReference>
<dbReference type="InterPro" id="IPR006091">
    <property type="entry name" value="Acyl-CoA_Oxase/DH_mid-dom"/>
</dbReference>
<dbReference type="FunFam" id="1.10.540.10:FF:000026">
    <property type="entry name" value="Acyl-CoA dehydrogenase medium chain"/>
    <property type="match status" value="1"/>
</dbReference>
<dbReference type="PROSITE" id="PS00073">
    <property type="entry name" value="ACYL_COA_DH_2"/>
    <property type="match status" value="1"/>
</dbReference>
<dbReference type="InterPro" id="IPR006089">
    <property type="entry name" value="Acyl-CoA_DH_CS"/>
</dbReference>
<dbReference type="OrthoDB" id="9802447at2"/>
<sequence length="378" mass="41403">MDFTLNDEQRQLQQLARDFARKEIMPIASEYDQKEELPWQVVEKAFEVGLLNPSIPEHAGGLGLGMFDECLIGEELAYGCMGIYTVLMASELGIAPVLIGGTEEQQKRFLTPLTEKAGLAAFALSEPNNGSDAASMHTTATLDGDEWVINGTKMWISNGGLAEFTVVFATTDRQGGHRATVALVVPKDAPGFSYNKIKHKMGQRASLTSELVFENVRVPRANQLGGLGDGFKIAMKTLDKTRIPVAAGSVGIARRAMEESIKYAKERTAFGKPIAELQAIQFKLAEMAMGIETGRLMYQKAAWLVDEGQPHGFESAIAKAYCSEMAFNAANEGIQVHGGYGYVGEYPVEKLLRDVKLNMIYEGTNEIQRVVISRNLLK</sequence>
<dbReference type="InterPro" id="IPR009075">
    <property type="entry name" value="AcylCo_DH/oxidase_C"/>
</dbReference>
<dbReference type="SUPFAM" id="SSF56645">
    <property type="entry name" value="Acyl-CoA dehydrogenase NM domain-like"/>
    <property type="match status" value="1"/>
</dbReference>
<evidence type="ECO:0000313" key="11">
    <source>
        <dbReference type="Proteomes" id="UP000197208"/>
    </source>
</evidence>
<dbReference type="Gene3D" id="1.10.540.10">
    <property type="entry name" value="Acyl-CoA dehydrogenase/oxidase, N-terminal domain"/>
    <property type="match status" value="1"/>
</dbReference>
<dbReference type="Gene3D" id="1.20.140.10">
    <property type="entry name" value="Butyryl-CoA Dehydrogenase, subunit A, domain 3"/>
    <property type="match status" value="1"/>
</dbReference>